<keyword evidence="1" id="KW-1133">Transmembrane helix</keyword>
<feature type="transmembrane region" description="Helical" evidence="1">
    <location>
        <begin position="7"/>
        <end position="24"/>
    </location>
</feature>
<keyword evidence="3" id="KW-1185">Reference proteome</keyword>
<evidence type="ECO:0000313" key="2">
    <source>
        <dbReference type="EMBL" id="RAZ81280.1"/>
    </source>
</evidence>
<sequence>MELWISWLGTVLFGYFAFTSLYAGLKHYEKGEEKEFDDVFSYDYGILAFMGLFFEFILWVSEKIFPQRFQLIVFRIVAISISFLMLGVVYLFWYLYFNFN</sequence>
<proteinExistence type="predicted"/>
<dbReference type="Proteomes" id="UP000251002">
    <property type="component" value="Unassembled WGS sequence"/>
</dbReference>
<feature type="transmembrane region" description="Helical" evidence="1">
    <location>
        <begin position="44"/>
        <end position="60"/>
    </location>
</feature>
<feature type="transmembrane region" description="Helical" evidence="1">
    <location>
        <begin position="72"/>
        <end position="96"/>
    </location>
</feature>
<gene>
    <name evidence="2" type="ORF">DP120_03055</name>
</gene>
<name>A0A365L796_9BACL</name>
<dbReference type="EMBL" id="QLZR01000001">
    <property type="protein sequence ID" value="RAZ81280.1"/>
    <property type="molecule type" value="Genomic_DNA"/>
</dbReference>
<keyword evidence="1" id="KW-0472">Membrane</keyword>
<accession>A0A365L796</accession>
<evidence type="ECO:0000313" key="3">
    <source>
        <dbReference type="Proteomes" id="UP000251002"/>
    </source>
</evidence>
<dbReference type="AlphaFoldDB" id="A0A365L796"/>
<keyword evidence="1" id="KW-0812">Transmembrane</keyword>
<organism evidence="2 3">
    <name type="scientific">Planococcus halotolerans</name>
    <dbReference type="NCBI Taxonomy" id="2233542"/>
    <lineage>
        <taxon>Bacteria</taxon>
        <taxon>Bacillati</taxon>
        <taxon>Bacillota</taxon>
        <taxon>Bacilli</taxon>
        <taxon>Bacillales</taxon>
        <taxon>Caryophanaceae</taxon>
        <taxon>Planococcus</taxon>
    </lineage>
</organism>
<reference evidence="2 3" key="1">
    <citation type="submission" date="2018-06" db="EMBL/GenBank/DDBJ databases">
        <title>The draft genome sequences of strains SCU63 and S1.</title>
        <authorList>
            <person name="Gan L."/>
        </authorList>
    </citation>
    <scope>NUCLEOTIDE SEQUENCE [LARGE SCALE GENOMIC DNA]</scope>
    <source>
        <strain evidence="2 3">SCU63</strain>
    </source>
</reference>
<comment type="caution">
    <text evidence="2">The sequence shown here is derived from an EMBL/GenBank/DDBJ whole genome shotgun (WGS) entry which is preliminary data.</text>
</comment>
<evidence type="ECO:0000256" key="1">
    <source>
        <dbReference type="SAM" id="Phobius"/>
    </source>
</evidence>
<protein>
    <submittedName>
        <fullName evidence="2">Uncharacterized protein</fullName>
    </submittedName>
</protein>
<dbReference type="RefSeq" id="WP_112221702.1">
    <property type="nucleotide sequence ID" value="NZ_CP196859.1"/>
</dbReference>